<organism evidence="1 2">
    <name type="scientific">Eleutherodactylus coqui</name>
    <name type="common">Puerto Rican coqui</name>
    <dbReference type="NCBI Taxonomy" id="57060"/>
    <lineage>
        <taxon>Eukaryota</taxon>
        <taxon>Metazoa</taxon>
        <taxon>Chordata</taxon>
        <taxon>Craniata</taxon>
        <taxon>Vertebrata</taxon>
        <taxon>Euteleostomi</taxon>
        <taxon>Amphibia</taxon>
        <taxon>Batrachia</taxon>
        <taxon>Anura</taxon>
        <taxon>Neobatrachia</taxon>
        <taxon>Hyloidea</taxon>
        <taxon>Eleutherodactylidae</taxon>
        <taxon>Eleutherodactylinae</taxon>
        <taxon>Eleutherodactylus</taxon>
        <taxon>Eleutherodactylus</taxon>
    </lineage>
</organism>
<sequence>MVQCSKETHTMQSLFIQAQVPPSGRKTECRIHIFWSSKHKGHINSCQKRDATAQCRDLIHATCVYMGEALSKPLCIFSLIGVYVITQVFSHLDRA</sequence>
<name>A0A8J6KBP3_ELECQ</name>
<evidence type="ECO:0000313" key="2">
    <source>
        <dbReference type="Proteomes" id="UP000770717"/>
    </source>
</evidence>
<dbReference type="EMBL" id="WNTK01000006">
    <property type="protein sequence ID" value="KAG9482839.1"/>
    <property type="molecule type" value="Genomic_DNA"/>
</dbReference>
<reference evidence="1" key="1">
    <citation type="thesis" date="2020" institute="ProQuest LLC" country="789 East Eisenhower Parkway, Ann Arbor, MI, USA">
        <title>Comparative Genomics and Chromosome Evolution.</title>
        <authorList>
            <person name="Mudd A.B."/>
        </authorList>
    </citation>
    <scope>NUCLEOTIDE SEQUENCE</scope>
    <source>
        <strain evidence="1">HN-11 Male</strain>
        <tissue evidence="1">Kidney and liver</tissue>
    </source>
</reference>
<accession>A0A8J6KBP3</accession>
<proteinExistence type="predicted"/>
<evidence type="ECO:0000313" key="1">
    <source>
        <dbReference type="EMBL" id="KAG9482839.1"/>
    </source>
</evidence>
<protein>
    <submittedName>
        <fullName evidence="1">Uncharacterized protein</fullName>
    </submittedName>
</protein>
<comment type="caution">
    <text evidence="1">The sequence shown here is derived from an EMBL/GenBank/DDBJ whole genome shotgun (WGS) entry which is preliminary data.</text>
</comment>
<gene>
    <name evidence="1" type="ORF">GDO78_011466</name>
</gene>
<dbReference type="Proteomes" id="UP000770717">
    <property type="component" value="Unassembled WGS sequence"/>
</dbReference>
<dbReference type="AlphaFoldDB" id="A0A8J6KBP3"/>
<keyword evidence="2" id="KW-1185">Reference proteome</keyword>